<dbReference type="CDD" id="cd01949">
    <property type="entry name" value="GGDEF"/>
    <property type="match status" value="1"/>
</dbReference>
<protein>
    <recommendedName>
        <fullName evidence="1">diguanylate cyclase</fullName>
        <ecNumber evidence="1">2.7.7.65</ecNumber>
    </recommendedName>
</protein>
<dbReference type="PANTHER" id="PTHR45138:SF9">
    <property type="entry name" value="DIGUANYLATE CYCLASE DGCM-RELATED"/>
    <property type="match status" value="1"/>
</dbReference>
<gene>
    <name evidence="5" type="ORF">GCM10011357_21690</name>
</gene>
<dbReference type="Proteomes" id="UP000614272">
    <property type="component" value="Unassembled WGS sequence"/>
</dbReference>
<dbReference type="Gene3D" id="3.30.70.270">
    <property type="match status" value="1"/>
</dbReference>
<organism evidence="5 6">
    <name type="scientific">Lacimicrobium alkaliphilum</name>
    <dbReference type="NCBI Taxonomy" id="1526571"/>
    <lineage>
        <taxon>Bacteria</taxon>
        <taxon>Pseudomonadati</taxon>
        <taxon>Pseudomonadota</taxon>
        <taxon>Gammaproteobacteria</taxon>
        <taxon>Alteromonadales</taxon>
        <taxon>Alteromonadaceae</taxon>
        <taxon>Lacimicrobium</taxon>
    </lineage>
</organism>
<sequence length="325" mass="37326">MFCVVILIEHRLLGNIMNFSLLRLHPQMLLVSGFAIALAIVLSFSIGDLKHSHQIEWLDVVGEGGIVLLTILWQLFLLISRPSGRVTTLLTIGLCCFMFSSLLDALDEFIHYPEQAWLPLFESVPAPFGMILMTWGLYQWHQEMLTLNAQLRRREADVREHGRVDLVTRLYRADYMREQINQLLNKRNTNFCVALVDIDQFDAFNRRFGHPEGDRLLREIAELILMNVRQSDLVCRYAGDRFILLMPDLPLKRARQQVQQIASAVKHLAFKTGNQAVFHTLTTAVAAAQENESCASLLLRVNQRLEQDKQYSGEKQRAPLYHAGR</sequence>
<evidence type="ECO:0000256" key="3">
    <source>
        <dbReference type="SAM" id="Phobius"/>
    </source>
</evidence>
<keyword evidence="6" id="KW-1185">Reference proteome</keyword>
<dbReference type="NCBIfam" id="TIGR00254">
    <property type="entry name" value="GGDEF"/>
    <property type="match status" value="1"/>
</dbReference>
<evidence type="ECO:0000256" key="2">
    <source>
        <dbReference type="ARBA" id="ARBA00034247"/>
    </source>
</evidence>
<dbReference type="PANTHER" id="PTHR45138">
    <property type="entry name" value="REGULATORY COMPONENTS OF SENSORY TRANSDUCTION SYSTEM"/>
    <property type="match status" value="1"/>
</dbReference>
<evidence type="ECO:0000256" key="1">
    <source>
        <dbReference type="ARBA" id="ARBA00012528"/>
    </source>
</evidence>
<evidence type="ECO:0000259" key="4">
    <source>
        <dbReference type="PROSITE" id="PS50887"/>
    </source>
</evidence>
<evidence type="ECO:0000313" key="6">
    <source>
        <dbReference type="Proteomes" id="UP000614272"/>
    </source>
</evidence>
<evidence type="ECO:0000313" key="5">
    <source>
        <dbReference type="EMBL" id="GGD66111.1"/>
    </source>
</evidence>
<dbReference type="Pfam" id="PF00990">
    <property type="entry name" value="GGDEF"/>
    <property type="match status" value="1"/>
</dbReference>
<dbReference type="InterPro" id="IPR050469">
    <property type="entry name" value="Diguanylate_Cyclase"/>
</dbReference>
<feature type="transmembrane region" description="Helical" evidence="3">
    <location>
        <begin position="86"/>
        <end position="105"/>
    </location>
</feature>
<dbReference type="InterPro" id="IPR043128">
    <property type="entry name" value="Rev_trsase/Diguanyl_cyclase"/>
</dbReference>
<dbReference type="PROSITE" id="PS50887">
    <property type="entry name" value="GGDEF"/>
    <property type="match status" value="1"/>
</dbReference>
<feature type="domain" description="GGDEF" evidence="4">
    <location>
        <begin position="189"/>
        <end position="323"/>
    </location>
</feature>
<comment type="caution">
    <text evidence="5">The sequence shown here is derived from an EMBL/GenBank/DDBJ whole genome shotgun (WGS) entry which is preliminary data.</text>
</comment>
<keyword evidence="3" id="KW-1133">Transmembrane helix</keyword>
<feature type="transmembrane region" description="Helical" evidence="3">
    <location>
        <begin position="117"/>
        <end position="138"/>
    </location>
</feature>
<keyword evidence="3" id="KW-0472">Membrane</keyword>
<dbReference type="InterPro" id="IPR029787">
    <property type="entry name" value="Nucleotide_cyclase"/>
</dbReference>
<dbReference type="EC" id="2.7.7.65" evidence="1"/>
<accession>A0ABQ1RCT2</accession>
<comment type="catalytic activity">
    <reaction evidence="2">
        <text>2 GTP = 3',3'-c-di-GMP + 2 diphosphate</text>
        <dbReference type="Rhea" id="RHEA:24898"/>
        <dbReference type="ChEBI" id="CHEBI:33019"/>
        <dbReference type="ChEBI" id="CHEBI:37565"/>
        <dbReference type="ChEBI" id="CHEBI:58805"/>
        <dbReference type="EC" id="2.7.7.65"/>
    </reaction>
</comment>
<dbReference type="InterPro" id="IPR000160">
    <property type="entry name" value="GGDEF_dom"/>
</dbReference>
<keyword evidence="3" id="KW-0812">Transmembrane</keyword>
<proteinExistence type="predicted"/>
<dbReference type="SMART" id="SM00267">
    <property type="entry name" value="GGDEF"/>
    <property type="match status" value="1"/>
</dbReference>
<dbReference type="SUPFAM" id="SSF55073">
    <property type="entry name" value="Nucleotide cyclase"/>
    <property type="match status" value="1"/>
</dbReference>
<feature type="transmembrane region" description="Helical" evidence="3">
    <location>
        <begin position="28"/>
        <end position="46"/>
    </location>
</feature>
<reference evidence="6" key="1">
    <citation type="journal article" date="2019" name="Int. J. Syst. Evol. Microbiol.">
        <title>The Global Catalogue of Microorganisms (GCM) 10K type strain sequencing project: providing services to taxonomists for standard genome sequencing and annotation.</title>
        <authorList>
            <consortium name="The Broad Institute Genomics Platform"/>
            <consortium name="The Broad Institute Genome Sequencing Center for Infectious Disease"/>
            <person name="Wu L."/>
            <person name="Ma J."/>
        </authorList>
    </citation>
    <scope>NUCLEOTIDE SEQUENCE [LARGE SCALE GENOMIC DNA]</scope>
    <source>
        <strain evidence="6">CGMCC 1.12923</strain>
    </source>
</reference>
<name>A0ABQ1RCT2_9ALTE</name>
<feature type="transmembrane region" description="Helical" evidence="3">
    <location>
        <begin position="58"/>
        <end position="79"/>
    </location>
</feature>
<dbReference type="EMBL" id="BMGJ01000007">
    <property type="protein sequence ID" value="GGD66111.1"/>
    <property type="molecule type" value="Genomic_DNA"/>
</dbReference>